<keyword evidence="2" id="KW-0472">Membrane</keyword>
<name>A0A9W8AA23_9FUNG</name>
<evidence type="ECO:0000313" key="3">
    <source>
        <dbReference type="EMBL" id="KAJ1926396.1"/>
    </source>
</evidence>
<keyword evidence="2" id="KW-0812">Transmembrane</keyword>
<protein>
    <submittedName>
        <fullName evidence="3">Uncharacterized protein</fullName>
    </submittedName>
</protein>
<feature type="transmembrane region" description="Helical" evidence="2">
    <location>
        <begin position="12"/>
        <end position="34"/>
    </location>
</feature>
<evidence type="ECO:0000313" key="4">
    <source>
        <dbReference type="Proteomes" id="UP001150569"/>
    </source>
</evidence>
<organism evidence="3 4">
    <name type="scientific">Tieghemiomyces parasiticus</name>
    <dbReference type="NCBI Taxonomy" id="78921"/>
    <lineage>
        <taxon>Eukaryota</taxon>
        <taxon>Fungi</taxon>
        <taxon>Fungi incertae sedis</taxon>
        <taxon>Zoopagomycota</taxon>
        <taxon>Kickxellomycotina</taxon>
        <taxon>Dimargaritomycetes</taxon>
        <taxon>Dimargaritales</taxon>
        <taxon>Dimargaritaceae</taxon>
        <taxon>Tieghemiomyces</taxon>
    </lineage>
</organism>
<gene>
    <name evidence="3" type="ORF">IWQ60_003840</name>
</gene>
<keyword evidence="4" id="KW-1185">Reference proteome</keyword>
<sequence length="298" mass="31079">MVKSAVHMGYRGLRIFLYVFATLLNIVVLVLSAITVNSARRHSNLYAKGPQAWALFMSCLTLLTLLGLGFLNTIRKWKRNRSSATTVQHGTKWLEPLIFFLLTILWATATISVATQTSLLSCHLARCKTARGVAVFCLFMSMITSYLAAMTLFGNYSHLFSDPHNTTAPHTTTGTHIGPHSGGGVGTAAFGSGAAAGGAAGAAGESNYHHQPQYTDKMAGAPGGAAGAPMANDMNSSANQYGAGGAYGTESAQYGAGPAGNLSPAAQPNASAGYDGYNASHPVVDGTQVVPAMPEHRV</sequence>
<evidence type="ECO:0000256" key="1">
    <source>
        <dbReference type="SAM" id="MobiDB-lite"/>
    </source>
</evidence>
<dbReference type="Proteomes" id="UP001150569">
    <property type="component" value="Unassembled WGS sequence"/>
</dbReference>
<feature type="transmembrane region" description="Helical" evidence="2">
    <location>
        <begin position="54"/>
        <end position="72"/>
    </location>
</feature>
<reference evidence="3" key="1">
    <citation type="submission" date="2022-07" db="EMBL/GenBank/DDBJ databases">
        <title>Phylogenomic reconstructions and comparative analyses of Kickxellomycotina fungi.</title>
        <authorList>
            <person name="Reynolds N.K."/>
            <person name="Stajich J.E."/>
            <person name="Barry K."/>
            <person name="Grigoriev I.V."/>
            <person name="Crous P."/>
            <person name="Smith M.E."/>
        </authorList>
    </citation>
    <scope>NUCLEOTIDE SEQUENCE</scope>
    <source>
        <strain evidence="3">RSA 861</strain>
    </source>
</reference>
<feature type="region of interest" description="Disordered" evidence="1">
    <location>
        <begin position="201"/>
        <end position="227"/>
    </location>
</feature>
<evidence type="ECO:0000256" key="2">
    <source>
        <dbReference type="SAM" id="Phobius"/>
    </source>
</evidence>
<dbReference type="OrthoDB" id="5579918at2759"/>
<dbReference type="EMBL" id="JANBPT010000172">
    <property type="protein sequence ID" value="KAJ1926396.1"/>
    <property type="molecule type" value="Genomic_DNA"/>
</dbReference>
<dbReference type="AlphaFoldDB" id="A0A9W8AA23"/>
<comment type="caution">
    <text evidence="3">The sequence shown here is derived from an EMBL/GenBank/DDBJ whole genome shotgun (WGS) entry which is preliminary data.</text>
</comment>
<proteinExistence type="predicted"/>
<feature type="transmembrane region" description="Helical" evidence="2">
    <location>
        <begin position="133"/>
        <end position="153"/>
    </location>
</feature>
<accession>A0A9W8AA23</accession>
<feature type="transmembrane region" description="Helical" evidence="2">
    <location>
        <begin position="93"/>
        <end position="113"/>
    </location>
</feature>
<keyword evidence="2" id="KW-1133">Transmembrane helix</keyword>